<feature type="region of interest" description="Disordered" evidence="2">
    <location>
        <begin position="1"/>
        <end position="25"/>
    </location>
</feature>
<evidence type="ECO:0000256" key="1">
    <source>
        <dbReference type="ARBA" id="ARBA00022801"/>
    </source>
</evidence>
<evidence type="ECO:0000313" key="3">
    <source>
        <dbReference type="EMBL" id="MBF9071927.1"/>
    </source>
</evidence>
<accession>A0A931FEM1</accession>
<dbReference type="Gene3D" id="3.75.10.10">
    <property type="entry name" value="L-arginine/glycine Amidinotransferase, Chain A"/>
    <property type="match status" value="1"/>
</dbReference>
<dbReference type="InterPro" id="IPR007466">
    <property type="entry name" value="Peptidyl-Arg-deiminase_porph"/>
</dbReference>
<dbReference type="PANTHER" id="PTHR31377:SF0">
    <property type="entry name" value="AGMATINE DEIMINASE-RELATED"/>
    <property type="match status" value="1"/>
</dbReference>
<dbReference type="Pfam" id="PF04371">
    <property type="entry name" value="PAD_porph"/>
    <property type="match status" value="1"/>
</dbReference>
<name>A0A931FEM1_9ACTN</name>
<dbReference type="InterPro" id="IPR006311">
    <property type="entry name" value="TAT_signal"/>
</dbReference>
<gene>
    <name evidence="3" type="ORF">I2501_28280</name>
</gene>
<proteinExistence type="predicted"/>
<dbReference type="PANTHER" id="PTHR31377">
    <property type="entry name" value="AGMATINE DEIMINASE-RELATED"/>
    <property type="match status" value="1"/>
</dbReference>
<reference evidence="3" key="1">
    <citation type="submission" date="2020-11" db="EMBL/GenBank/DDBJ databases">
        <title>Isolation and identification of active actinomycetes.</title>
        <authorList>
            <person name="Yu B."/>
        </authorList>
    </citation>
    <scope>NUCLEOTIDE SEQUENCE</scope>
    <source>
        <strain evidence="3">NEAU-YB345</strain>
    </source>
</reference>
<dbReference type="GO" id="GO:0004668">
    <property type="term" value="F:protein-arginine deiminase activity"/>
    <property type="evidence" value="ECO:0007669"/>
    <property type="project" value="InterPro"/>
</dbReference>
<dbReference type="GO" id="GO:0009446">
    <property type="term" value="P:putrescine biosynthetic process"/>
    <property type="evidence" value="ECO:0007669"/>
    <property type="project" value="InterPro"/>
</dbReference>
<sequence>MDQHGRADGPNDPLHTPPASTPLADRNARTLDRRRFLAATGLTAAGAAWAATGLAGTARAATRATGAATGVTRRTSALRQAAAGTFAVPLDSVPHTRTWMAWPDSTAIYGRKLAGMQTDIARIANAIATYEPVYLLANSASVAAAKRACTNPNVTVIGTIPIDDCWMRDSGPVFRTNGAGGLDAVGLNFNGWGNKQTHARDALVAQRVAAYLGVGFTAAGLVSEGGAIETDGAGTLMATRSSIINSNRNPGMTQAQIEQAMCAAYGASEVIWFTGISGQDITDDHVDATSRFLSPGGGLVQTPNPADPADIWSNDEQQQYDTLSAATDAQGAAIAVTALESPDYNLIRATSVNFVDSYANYYVCNGAVISAQFGDSTADANAKSVLQSLFPGRAVVQLDIDNLGNQGGGIHCVTQPQPAP</sequence>
<dbReference type="Proteomes" id="UP000657385">
    <property type="component" value="Unassembled WGS sequence"/>
</dbReference>
<protein>
    <submittedName>
        <fullName evidence="3">Agmatine deiminase family protein</fullName>
    </submittedName>
</protein>
<dbReference type="PROSITE" id="PS51318">
    <property type="entry name" value="TAT"/>
    <property type="match status" value="1"/>
</dbReference>
<dbReference type="AlphaFoldDB" id="A0A931FEM1"/>
<evidence type="ECO:0000313" key="4">
    <source>
        <dbReference type="Proteomes" id="UP000657385"/>
    </source>
</evidence>
<dbReference type="GO" id="GO:0047632">
    <property type="term" value="F:agmatine deiminase activity"/>
    <property type="evidence" value="ECO:0007669"/>
    <property type="project" value="TreeGrafter"/>
</dbReference>
<comment type="caution">
    <text evidence="3">The sequence shown here is derived from an EMBL/GenBank/DDBJ whole genome shotgun (WGS) entry which is preliminary data.</text>
</comment>
<keyword evidence="4" id="KW-1185">Reference proteome</keyword>
<dbReference type="SUPFAM" id="SSF55909">
    <property type="entry name" value="Pentein"/>
    <property type="match status" value="1"/>
</dbReference>
<dbReference type="RefSeq" id="WP_196197107.1">
    <property type="nucleotide sequence ID" value="NZ_JADPRT010000014.1"/>
</dbReference>
<keyword evidence="1" id="KW-0378">Hydrolase</keyword>
<evidence type="ECO:0000256" key="2">
    <source>
        <dbReference type="SAM" id="MobiDB-lite"/>
    </source>
</evidence>
<dbReference type="EMBL" id="JADPRT010000014">
    <property type="protein sequence ID" value="MBF9071927.1"/>
    <property type="molecule type" value="Genomic_DNA"/>
</dbReference>
<organism evidence="3 4">
    <name type="scientific">Streptacidiphilus fuscans</name>
    <dbReference type="NCBI Taxonomy" id="2789292"/>
    <lineage>
        <taxon>Bacteria</taxon>
        <taxon>Bacillati</taxon>
        <taxon>Actinomycetota</taxon>
        <taxon>Actinomycetes</taxon>
        <taxon>Kitasatosporales</taxon>
        <taxon>Streptomycetaceae</taxon>
        <taxon>Streptacidiphilus</taxon>
    </lineage>
</organism>